<comment type="caution">
    <text evidence="2">The sequence shown here is derived from an EMBL/GenBank/DDBJ whole genome shotgun (WGS) entry which is preliminary data.</text>
</comment>
<proteinExistence type="predicted"/>
<organism evidence="2 3">
    <name type="scientific">Verticillium dahliae</name>
    <name type="common">Verticillium wilt</name>
    <dbReference type="NCBI Taxonomy" id="27337"/>
    <lineage>
        <taxon>Eukaryota</taxon>
        <taxon>Fungi</taxon>
        <taxon>Dikarya</taxon>
        <taxon>Ascomycota</taxon>
        <taxon>Pezizomycotina</taxon>
        <taxon>Sordariomycetes</taxon>
        <taxon>Hypocreomycetidae</taxon>
        <taxon>Glomerellales</taxon>
        <taxon>Plectosphaerellaceae</taxon>
        <taxon>Verticillium</taxon>
    </lineage>
</organism>
<dbReference type="AlphaFoldDB" id="A0AA44WDG4"/>
<feature type="compositionally biased region" description="Basic and acidic residues" evidence="1">
    <location>
        <begin position="11"/>
        <end position="33"/>
    </location>
</feature>
<reference evidence="2 3" key="1">
    <citation type="submission" date="2017-12" db="EMBL/GenBank/DDBJ databases">
        <title>Comparative genomics yields insights into virulence evolution of Verticillium dahliae.</title>
        <authorList>
            <person name="Fan R."/>
            <person name="Armitage A.D."/>
            <person name="Cascant-Lopez E."/>
            <person name="Sobczyk M."/>
            <person name="Cockerton H.M."/>
            <person name="Harrison R.J."/>
        </authorList>
    </citation>
    <scope>NUCLEOTIDE SEQUENCE [LARGE SCALE GENOMIC DNA]</scope>
    <source>
        <strain evidence="2 3">12008</strain>
    </source>
</reference>
<gene>
    <name evidence="2" type="ORF">BJF96_g8200</name>
</gene>
<evidence type="ECO:0000313" key="3">
    <source>
        <dbReference type="Proteomes" id="UP000236305"/>
    </source>
</evidence>
<dbReference type="EMBL" id="MPSH01000033">
    <property type="protein sequence ID" value="PNH28547.1"/>
    <property type="molecule type" value="Genomic_DNA"/>
</dbReference>
<dbReference type="Proteomes" id="UP000236305">
    <property type="component" value="Unassembled WGS sequence"/>
</dbReference>
<sequence length="72" mass="8019">MLHGLTAQEQGQEHRMNQEDREIDTGKVVRREPSQSSSPSHAAAFQVIAREISRPTSEIDLIIDTVIIIAIP</sequence>
<evidence type="ECO:0000313" key="2">
    <source>
        <dbReference type="EMBL" id="PNH28547.1"/>
    </source>
</evidence>
<name>A0AA44WDG4_VERDA</name>
<feature type="region of interest" description="Disordered" evidence="1">
    <location>
        <begin position="1"/>
        <end position="42"/>
    </location>
</feature>
<evidence type="ECO:0000256" key="1">
    <source>
        <dbReference type="SAM" id="MobiDB-lite"/>
    </source>
</evidence>
<accession>A0AA44WDG4</accession>
<protein>
    <submittedName>
        <fullName evidence="2">Uncharacterized protein</fullName>
    </submittedName>
</protein>